<dbReference type="InterPro" id="IPR040932">
    <property type="entry name" value="Csm4_C"/>
</dbReference>
<organism evidence="7">
    <name type="scientific">candidate division WOR-3 bacterium</name>
    <dbReference type="NCBI Taxonomy" id="2052148"/>
    <lineage>
        <taxon>Bacteria</taxon>
        <taxon>Bacteria division WOR-3</taxon>
    </lineage>
</organism>
<dbReference type="InterPro" id="IPR005537">
    <property type="entry name" value="RAMP_III_fam"/>
</dbReference>
<keyword evidence="4" id="KW-0051">Antiviral defense</keyword>
<evidence type="ECO:0000313" key="7">
    <source>
        <dbReference type="EMBL" id="HHS51530.1"/>
    </source>
</evidence>
<name>A0A7C6A820_UNCW3</name>
<comment type="similarity">
    <text evidence="1">Belongs to the CRISPR-associated Csm4 family.</text>
</comment>
<accession>A0A7C6A820</accession>
<evidence type="ECO:0000256" key="3">
    <source>
        <dbReference type="ARBA" id="ARBA00022884"/>
    </source>
</evidence>
<dbReference type="GO" id="GO:0051607">
    <property type="term" value="P:defense response to virus"/>
    <property type="evidence" value="ECO:0007669"/>
    <property type="project" value="UniProtKB-KW"/>
</dbReference>
<comment type="caution">
    <text evidence="7">The sequence shown here is derived from an EMBL/GenBank/DDBJ whole genome shotgun (WGS) entry which is preliminary data.</text>
</comment>
<evidence type="ECO:0000256" key="2">
    <source>
        <dbReference type="ARBA" id="ARBA00016109"/>
    </source>
</evidence>
<dbReference type="Pfam" id="PF03787">
    <property type="entry name" value="RAMPs"/>
    <property type="match status" value="1"/>
</dbReference>
<dbReference type="AlphaFoldDB" id="A0A7C6A820"/>
<sequence>MKFTLCKLKPKGPLHLGEREGWLEGSNTFIHSDTLFSGFCHAFQLLYKDLENHLKEFEINNPPFLISSAFPYWRDTLYFPTPKNQLPKEKDAKKVNFVDKNGFERLLRGEKLEEIIKEVKTIPQKEKPFVPWELDNIPRVGLGRLDSHPGDRFFHFGQVSYREDAGLFFLIRFLNDEFRPKFEATVRLLADEGIGGDRSSGKGLFEKPNFEVIEIDAPAEANGIISLSLYYPKDEKELVGIKSAFYDLIERKGYVFSPYGSSLRRRSIRMFTEGSVFPKEPEKMGKLVSVKPEAFKKHQVYRYGYIFTLPCKME</sequence>
<feature type="domain" description="Csm4 C-terminal" evidence="6">
    <location>
        <begin position="221"/>
        <end position="310"/>
    </location>
</feature>
<feature type="domain" description="CRISPR type III-associated protein" evidence="5">
    <location>
        <begin position="8"/>
        <end position="206"/>
    </location>
</feature>
<evidence type="ECO:0000256" key="1">
    <source>
        <dbReference type="ARBA" id="ARBA00005772"/>
    </source>
</evidence>
<dbReference type="Pfam" id="PF17953">
    <property type="entry name" value="Csm4_C"/>
    <property type="match status" value="1"/>
</dbReference>
<evidence type="ECO:0000256" key="4">
    <source>
        <dbReference type="ARBA" id="ARBA00023118"/>
    </source>
</evidence>
<keyword evidence="3" id="KW-0694">RNA-binding</keyword>
<protein>
    <recommendedName>
        <fullName evidence="2">CRISPR system Cms protein Csm4</fullName>
    </recommendedName>
</protein>
<dbReference type="NCBIfam" id="TIGR01903">
    <property type="entry name" value="cas5_csm4"/>
    <property type="match status" value="1"/>
</dbReference>
<dbReference type="EMBL" id="DTLI01000033">
    <property type="protein sequence ID" value="HHS51530.1"/>
    <property type="molecule type" value="Genomic_DNA"/>
</dbReference>
<gene>
    <name evidence="7" type="primary">csm4</name>
    <name evidence="7" type="ORF">ENW73_01510</name>
</gene>
<evidence type="ECO:0000259" key="5">
    <source>
        <dbReference type="Pfam" id="PF03787"/>
    </source>
</evidence>
<proteinExistence type="inferred from homology"/>
<dbReference type="GO" id="GO:0003723">
    <property type="term" value="F:RNA binding"/>
    <property type="evidence" value="ECO:0007669"/>
    <property type="project" value="UniProtKB-KW"/>
</dbReference>
<dbReference type="InterPro" id="IPR005510">
    <property type="entry name" value="Csm4"/>
</dbReference>
<reference evidence="7" key="1">
    <citation type="journal article" date="2020" name="mSystems">
        <title>Genome- and Community-Level Interaction Insights into Carbon Utilization and Element Cycling Functions of Hydrothermarchaeota in Hydrothermal Sediment.</title>
        <authorList>
            <person name="Zhou Z."/>
            <person name="Liu Y."/>
            <person name="Xu W."/>
            <person name="Pan J."/>
            <person name="Luo Z.H."/>
            <person name="Li M."/>
        </authorList>
    </citation>
    <scope>NUCLEOTIDE SEQUENCE [LARGE SCALE GENOMIC DNA]</scope>
    <source>
        <strain evidence="7">SpSt-876</strain>
    </source>
</reference>
<evidence type="ECO:0000259" key="6">
    <source>
        <dbReference type="Pfam" id="PF17953"/>
    </source>
</evidence>